<evidence type="ECO:0000259" key="1">
    <source>
        <dbReference type="Pfam" id="PF03478"/>
    </source>
</evidence>
<keyword evidence="3" id="KW-1185">Reference proteome</keyword>
<gene>
    <name evidence="2" type="ORF">RJ641_021521</name>
</gene>
<dbReference type="PANTHER" id="PTHR44259:SF15">
    <property type="entry name" value="F-BOX PROTEIN KIB2-RELATED"/>
    <property type="match status" value="1"/>
</dbReference>
<accession>A0AAN8UEY8</accession>
<feature type="domain" description="KIB1-4 beta-propeller" evidence="1">
    <location>
        <begin position="90"/>
        <end position="382"/>
    </location>
</feature>
<dbReference type="EMBL" id="JBAMMX010000026">
    <property type="protein sequence ID" value="KAK6914200.1"/>
    <property type="molecule type" value="Genomic_DNA"/>
</dbReference>
<name>A0AAN8UEY8_9MAGN</name>
<dbReference type="Pfam" id="PF03478">
    <property type="entry name" value="Beta-prop_KIB1-4"/>
    <property type="match status" value="1"/>
</dbReference>
<dbReference type="Proteomes" id="UP001370490">
    <property type="component" value="Unassembled WGS sequence"/>
</dbReference>
<reference evidence="2 3" key="1">
    <citation type="submission" date="2023-12" db="EMBL/GenBank/DDBJ databases">
        <title>A high-quality genome assembly for Dillenia turbinata (Dilleniales).</title>
        <authorList>
            <person name="Chanderbali A."/>
        </authorList>
    </citation>
    <scope>NUCLEOTIDE SEQUENCE [LARGE SCALE GENOMIC DNA]</scope>
    <source>
        <strain evidence="2">LSX21</strain>
        <tissue evidence="2">Leaf</tissue>
    </source>
</reference>
<dbReference type="PANTHER" id="PTHR44259">
    <property type="entry name" value="OS07G0183000 PROTEIN-RELATED"/>
    <property type="match status" value="1"/>
</dbReference>
<organism evidence="2 3">
    <name type="scientific">Dillenia turbinata</name>
    <dbReference type="NCBI Taxonomy" id="194707"/>
    <lineage>
        <taxon>Eukaryota</taxon>
        <taxon>Viridiplantae</taxon>
        <taxon>Streptophyta</taxon>
        <taxon>Embryophyta</taxon>
        <taxon>Tracheophyta</taxon>
        <taxon>Spermatophyta</taxon>
        <taxon>Magnoliopsida</taxon>
        <taxon>eudicotyledons</taxon>
        <taxon>Gunneridae</taxon>
        <taxon>Pentapetalae</taxon>
        <taxon>Dilleniales</taxon>
        <taxon>Dilleniaceae</taxon>
        <taxon>Dillenia</taxon>
    </lineage>
</organism>
<sequence>MSPWIKRRKLQESLDCSSPNWSDMHIDFLGCVVDRLSSSFLDVLRFKAVCSNWKSVAKTHLSSSLFTPDLKIPPWLLLPDEDSAKGSCSFFSLAEKKTLIYLKKPRLEKQSRLCIGSSHGWLIFWEQKDLPFSAFNPLTESRLDFPSHHETCFPKAILSSDPKQSKTKSCFLFIIHGFLESEIAYCRSEDTAWSEINGSHKPYSDIIFRDEKLHALSDEGSVEIWAFSKDEIPVKLIDIQPSFSEKLYDWEMRDKMTTRWYLVESSKGDLLVVVRYIGEFVDGDGQLLTEADLLTDDQIQPLICPYKTVGFGVYKLEFGWKKWVKVESLGDGVVFVGMSESMWVSASEFRECKRNCIYFTDDYSMRMDEDENYGGHDMGVFSLDDNTITLHYQSSLQKFEPPPIWVIPNPW</sequence>
<evidence type="ECO:0000313" key="2">
    <source>
        <dbReference type="EMBL" id="KAK6914200.1"/>
    </source>
</evidence>
<protein>
    <recommendedName>
        <fullName evidence="1">KIB1-4 beta-propeller domain-containing protein</fullName>
    </recommendedName>
</protein>
<dbReference type="InterPro" id="IPR005174">
    <property type="entry name" value="KIB1-4_b-propeller"/>
</dbReference>
<comment type="caution">
    <text evidence="2">The sequence shown here is derived from an EMBL/GenBank/DDBJ whole genome shotgun (WGS) entry which is preliminary data.</text>
</comment>
<evidence type="ECO:0000313" key="3">
    <source>
        <dbReference type="Proteomes" id="UP001370490"/>
    </source>
</evidence>
<dbReference type="AlphaFoldDB" id="A0AAN8UEY8"/>
<proteinExistence type="predicted"/>
<dbReference type="InterPro" id="IPR050942">
    <property type="entry name" value="F-box_BR-signaling"/>
</dbReference>